<dbReference type="AlphaFoldDB" id="A0A485MNF1"/>
<dbReference type="Proteomes" id="UP000386466">
    <property type="component" value="Unassembled WGS sequence"/>
</dbReference>
<gene>
    <name evidence="1" type="ORF">LYPA_23C011243</name>
</gene>
<reference evidence="1 2" key="1">
    <citation type="submission" date="2019-01" db="EMBL/GenBank/DDBJ databases">
        <authorList>
            <person name="Alioto T."/>
            <person name="Alioto T."/>
        </authorList>
    </citation>
    <scope>NUCLEOTIDE SEQUENCE [LARGE SCALE GENOMIC DNA]</scope>
</reference>
<proteinExistence type="predicted"/>
<name>A0A485MNF1_LYNPA</name>
<dbReference type="EMBL" id="CAAGRJ010003847">
    <property type="protein sequence ID" value="VFV21817.1"/>
    <property type="molecule type" value="Genomic_DNA"/>
</dbReference>
<sequence>DTITGLLLEDGGENETSLLVEWESIVEEEGWGWLTKYTPIFKFLDFYGLPDRHSGAI</sequence>
<keyword evidence="2" id="KW-1185">Reference proteome</keyword>
<evidence type="ECO:0000313" key="2">
    <source>
        <dbReference type="Proteomes" id="UP000386466"/>
    </source>
</evidence>
<feature type="non-terminal residue" evidence="1">
    <location>
        <position position="1"/>
    </location>
</feature>
<protein>
    <submittedName>
        <fullName evidence="1">Uncharacterized protein</fullName>
    </submittedName>
</protein>
<evidence type="ECO:0000313" key="1">
    <source>
        <dbReference type="EMBL" id="VFV21817.1"/>
    </source>
</evidence>
<accession>A0A485MNF1</accession>
<organism evidence="1 2">
    <name type="scientific">Lynx pardinus</name>
    <name type="common">Iberian lynx</name>
    <name type="synonym">Felis pardina</name>
    <dbReference type="NCBI Taxonomy" id="191816"/>
    <lineage>
        <taxon>Eukaryota</taxon>
        <taxon>Metazoa</taxon>
        <taxon>Chordata</taxon>
        <taxon>Craniata</taxon>
        <taxon>Vertebrata</taxon>
        <taxon>Euteleostomi</taxon>
        <taxon>Mammalia</taxon>
        <taxon>Eutheria</taxon>
        <taxon>Laurasiatheria</taxon>
        <taxon>Carnivora</taxon>
        <taxon>Feliformia</taxon>
        <taxon>Felidae</taxon>
        <taxon>Felinae</taxon>
        <taxon>Lynx</taxon>
    </lineage>
</organism>